<gene>
    <name evidence="1" type="ORF">Ae201684_002837</name>
</gene>
<evidence type="ECO:0000313" key="2">
    <source>
        <dbReference type="Proteomes" id="UP000481153"/>
    </source>
</evidence>
<dbReference type="AlphaFoldDB" id="A0A6G0XNX1"/>
<organism evidence="1 2">
    <name type="scientific">Aphanomyces euteiches</name>
    <dbReference type="NCBI Taxonomy" id="100861"/>
    <lineage>
        <taxon>Eukaryota</taxon>
        <taxon>Sar</taxon>
        <taxon>Stramenopiles</taxon>
        <taxon>Oomycota</taxon>
        <taxon>Saprolegniomycetes</taxon>
        <taxon>Saprolegniales</taxon>
        <taxon>Verrucalvaceae</taxon>
        <taxon>Aphanomyces</taxon>
    </lineage>
</organism>
<sequence>MLGRLNQATRAIKPVGQARMAHHGPPPTYTGLEAQIRAKLPNDHDIVLATLGFYTVITAPLWFPSGKKPAKEEAAPAANANASTVIPSLFDDNFDEWSKVPGNFAKWEASLDKIDGN</sequence>
<comment type="caution">
    <text evidence="1">The sequence shown here is derived from an EMBL/GenBank/DDBJ whole genome shotgun (WGS) entry which is preliminary data.</text>
</comment>
<dbReference type="OrthoDB" id="65030at2759"/>
<reference evidence="1 2" key="1">
    <citation type="submission" date="2019-07" db="EMBL/GenBank/DDBJ databases">
        <title>Genomics analysis of Aphanomyces spp. identifies a new class of oomycete effector associated with host adaptation.</title>
        <authorList>
            <person name="Gaulin E."/>
        </authorList>
    </citation>
    <scope>NUCLEOTIDE SEQUENCE [LARGE SCALE GENOMIC DNA]</scope>
    <source>
        <strain evidence="1 2">ATCC 201684</strain>
    </source>
</reference>
<protein>
    <submittedName>
        <fullName evidence="1">Uncharacterized protein</fullName>
    </submittedName>
</protein>
<accession>A0A6G0XNX1</accession>
<keyword evidence="2" id="KW-1185">Reference proteome</keyword>
<dbReference type="VEuPathDB" id="FungiDB:AeMF1_002159"/>
<dbReference type="EMBL" id="VJMJ01000030">
    <property type="protein sequence ID" value="KAF0742169.1"/>
    <property type="molecule type" value="Genomic_DNA"/>
</dbReference>
<dbReference type="Proteomes" id="UP000481153">
    <property type="component" value="Unassembled WGS sequence"/>
</dbReference>
<name>A0A6G0XNX1_9STRA</name>
<proteinExistence type="predicted"/>
<evidence type="ECO:0000313" key="1">
    <source>
        <dbReference type="EMBL" id="KAF0742169.1"/>
    </source>
</evidence>